<evidence type="ECO:0000256" key="10">
    <source>
        <dbReference type="ARBA" id="ARBA00025462"/>
    </source>
</evidence>
<sequence>MDNFGRSFKGRGNWGYGRRQSQRPLPSEPPFTAYVGNLPPSTIQSDLDRFFEGLNITATRLVYDRNTDEFKGFAYVEFRDLDSLVRALDYNGNELFDRRLRVDVAEDRRRDRRDGQSSGSVNRQRGMFSRQGAESRDDNYRPRGYGESRLNSLMQVAVVDTASEHVPEITTVTALVIPMVNKKVNREVIDQSDGCCGLKLKVTVVSELFKGKKLVDCHHMIYDALKDEMPSIHALSIISKTPEQWEKMSTAAT</sequence>
<keyword evidence="3" id="KW-0488">Methylation</keyword>
<accession>A0A085MFD9</accession>
<dbReference type="PROSITE" id="PS50102">
    <property type="entry name" value="RRM"/>
    <property type="match status" value="1"/>
</dbReference>
<dbReference type="GO" id="GO:0003723">
    <property type="term" value="F:RNA binding"/>
    <property type="evidence" value="ECO:0007669"/>
    <property type="project" value="UniProtKB-UniRule"/>
</dbReference>
<keyword evidence="8" id="KW-0648">Protein biosynthesis</keyword>
<reference evidence="15 16" key="1">
    <citation type="journal article" date="2014" name="Nat. Genet.">
        <title>Genome and transcriptome of the porcine whipworm Trichuris suis.</title>
        <authorList>
            <person name="Jex A.R."/>
            <person name="Nejsum P."/>
            <person name="Schwarz E.M."/>
            <person name="Hu L."/>
            <person name="Young N.D."/>
            <person name="Hall R.S."/>
            <person name="Korhonen P.K."/>
            <person name="Liao S."/>
            <person name="Thamsborg S."/>
            <person name="Xia J."/>
            <person name="Xu P."/>
            <person name="Wang S."/>
            <person name="Scheerlinck J.P."/>
            <person name="Hofmann A."/>
            <person name="Sternberg P.W."/>
            <person name="Wang J."/>
            <person name="Gasser R.B."/>
        </authorList>
    </citation>
    <scope>NUCLEOTIDE SEQUENCE [LARGE SCALE GENOMIC DNA]</scope>
    <source>
        <strain evidence="15">DCEP-RM93M</strain>
    </source>
</reference>
<dbReference type="AlphaFoldDB" id="A0A085MFD9"/>
<comment type="function">
    <text evidence="10">Stimulates the RNA helicase activity of EIF4A in the translation initiation complex. Binds weakly mRNA.</text>
</comment>
<evidence type="ECO:0000313" key="15">
    <source>
        <dbReference type="EMBL" id="KFD55935.1"/>
    </source>
</evidence>
<evidence type="ECO:0000256" key="3">
    <source>
        <dbReference type="ARBA" id="ARBA00022481"/>
    </source>
</evidence>
<evidence type="ECO:0000256" key="1">
    <source>
        <dbReference type="ARBA" id="ARBA00004556"/>
    </source>
</evidence>
<dbReference type="InterPro" id="IPR000504">
    <property type="entry name" value="RRM_dom"/>
</dbReference>
<feature type="domain" description="RRM" evidence="14">
    <location>
        <begin position="31"/>
        <end position="107"/>
    </location>
</feature>
<dbReference type="InterPro" id="IPR036065">
    <property type="entry name" value="BolA-like_sf"/>
</dbReference>
<dbReference type="GO" id="GO:0003743">
    <property type="term" value="F:translation initiation factor activity"/>
    <property type="evidence" value="ECO:0007669"/>
    <property type="project" value="UniProtKB-KW"/>
</dbReference>
<dbReference type="Pfam" id="PF00076">
    <property type="entry name" value="RRM_1"/>
    <property type="match status" value="1"/>
</dbReference>
<dbReference type="SUPFAM" id="SSF82657">
    <property type="entry name" value="BolA-like"/>
    <property type="match status" value="1"/>
</dbReference>
<dbReference type="Gene3D" id="3.30.70.330">
    <property type="match status" value="1"/>
</dbReference>
<feature type="region of interest" description="Disordered" evidence="13">
    <location>
        <begin position="107"/>
        <end position="144"/>
    </location>
</feature>
<dbReference type="InterPro" id="IPR012677">
    <property type="entry name" value="Nucleotide-bd_a/b_plait_sf"/>
</dbReference>
<evidence type="ECO:0000256" key="13">
    <source>
        <dbReference type="SAM" id="MobiDB-lite"/>
    </source>
</evidence>
<dbReference type="Pfam" id="PF01722">
    <property type="entry name" value="BolA"/>
    <property type="match status" value="1"/>
</dbReference>
<gene>
    <name evidence="15" type="ORF">M513_03059</name>
</gene>
<dbReference type="InterPro" id="IPR002634">
    <property type="entry name" value="BolA"/>
</dbReference>
<comment type="similarity">
    <text evidence="12">Belongs to the BolA/IbaG family.</text>
</comment>
<comment type="subcellular location">
    <subcellularLocation>
        <location evidence="1">Cytoplasm</location>
        <location evidence="1">Perinuclear region</location>
    </subcellularLocation>
</comment>
<dbReference type="GO" id="GO:0048471">
    <property type="term" value="C:perinuclear region of cytoplasm"/>
    <property type="evidence" value="ECO:0007669"/>
    <property type="project" value="UniProtKB-SubCell"/>
</dbReference>
<dbReference type="SUPFAM" id="SSF54928">
    <property type="entry name" value="RNA-binding domain, RBD"/>
    <property type="match status" value="1"/>
</dbReference>
<feature type="non-terminal residue" evidence="15">
    <location>
        <position position="253"/>
    </location>
</feature>
<keyword evidence="6" id="KW-0597">Phosphoprotein</keyword>
<evidence type="ECO:0000256" key="11">
    <source>
        <dbReference type="PROSITE-ProRule" id="PRU00176"/>
    </source>
</evidence>
<evidence type="ECO:0000256" key="6">
    <source>
        <dbReference type="ARBA" id="ARBA00022553"/>
    </source>
</evidence>
<feature type="compositionally biased region" description="Basic and acidic residues" evidence="13">
    <location>
        <begin position="133"/>
        <end position="144"/>
    </location>
</feature>
<evidence type="ECO:0000256" key="4">
    <source>
        <dbReference type="ARBA" id="ARBA00022490"/>
    </source>
</evidence>
<dbReference type="PANTHER" id="PTHR23236">
    <property type="entry name" value="EUKARYOTIC TRANSLATION INITIATION FACTOR 4B/4H"/>
    <property type="match status" value="1"/>
</dbReference>
<keyword evidence="7 11" id="KW-0694">RNA-binding</keyword>
<evidence type="ECO:0000259" key="14">
    <source>
        <dbReference type="PROSITE" id="PS50102"/>
    </source>
</evidence>
<dbReference type="PANTHER" id="PTHR23236:SF11">
    <property type="entry name" value="EUKARYOTIC TRANSLATION INITIATION FACTOR 4H"/>
    <property type="match status" value="1"/>
</dbReference>
<keyword evidence="4" id="KW-0963">Cytoplasm</keyword>
<evidence type="ECO:0000256" key="9">
    <source>
        <dbReference type="ARBA" id="ARBA00022990"/>
    </source>
</evidence>
<evidence type="ECO:0000256" key="12">
    <source>
        <dbReference type="RuleBase" id="RU003860"/>
    </source>
</evidence>
<organism evidence="15 16">
    <name type="scientific">Trichuris suis</name>
    <name type="common">pig whipworm</name>
    <dbReference type="NCBI Taxonomy" id="68888"/>
    <lineage>
        <taxon>Eukaryota</taxon>
        <taxon>Metazoa</taxon>
        <taxon>Ecdysozoa</taxon>
        <taxon>Nematoda</taxon>
        <taxon>Enoplea</taxon>
        <taxon>Dorylaimia</taxon>
        <taxon>Trichinellida</taxon>
        <taxon>Trichuridae</taxon>
        <taxon>Trichuris</taxon>
    </lineage>
</organism>
<dbReference type="SMART" id="SM00360">
    <property type="entry name" value="RRM"/>
    <property type="match status" value="1"/>
</dbReference>
<evidence type="ECO:0000256" key="5">
    <source>
        <dbReference type="ARBA" id="ARBA00022540"/>
    </source>
</evidence>
<protein>
    <recommendedName>
        <fullName evidence="2">Eukaryotic translation initiation factor 4H</fullName>
    </recommendedName>
</protein>
<dbReference type="InterPro" id="IPR035979">
    <property type="entry name" value="RBD_domain_sf"/>
</dbReference>
<dbReference type="InterPro" id="IPR034229">
    <property type="entry name" value="eIF4H_RRM"/>
</dbReference>
<dbReference type="CDD" id="cd12401">
    <property type="entry name" value="RRM_eIF4H"/>
    <property type="match status" value="1"/>
</dbReference>
<dbReference type="EMBL" id="KL363196">
    <property type="protein sequence ID" value="KFD55935.1"/>
    <property type="molecule type" value="Genomic_DNA"/>
</dbReference>
<evidence type="ECO:0000256" key="2">
    <source>
        <dbReference type="ARBA" id="ARBA00013856"/>
    </source>
</evidence>
<evidence type="ECO:0000256" key="8">
    <source>
        <dbReference type="ARBA" id="ARBA00022917"/>
    </source>
</evidence>
<dbReference type="Proteomes" id="UP000030764">
    <property type="component" value="Unassembled WGS sequence"/>
</dbReference>
<feature type="region of interest" description="Disordered" evidence="13">
    <location>
        <begin position="1"/>
        <end position="30"/>
    </location>
</feature>
<evidence type="ECO:0000313" key="16">
    <source>
        <dbReference type="Proteomes" id="UP000030764"/>
    </source>
</evidence>
<evidence type="ECO:0000256" key="7">
    <source>
        <dbReference type="ARBA" id="ARBA00022884"/>
    </source>
</evidence>
<name>A0A085MFD9_9BILA</name>
<keyword evidence="9" id="KW-0007">Acetylation</keyword>
<dbReference type="Gene3D" id="3.10.20.90">
    <property type="entry name" value="Phosphatidylinositol 3-kinase Catalytic Subunit, Chain A, domain 1"/>
    <property type="match status" value="1"/>
</dbReference>
<keyword evidence="5" id="KW-0396">Initiation factor</keyword>
<proteinExistence type="inferred from homology"/>
<keyword evidence="16" id="KW-1185">Reference proteome</keyword>